<proteinExistence type="inferred from homology"/>
<gene>
    <name evidence="9 10" type="primary">tatA</name>
    <name evidence="10" type="ORF">G8E00_11930</name>
</gene>
<dbReference type="InterPro" id="IPR003369">
    <property type="entry name" value="TatA/B/E"/>
</dbReference>
<keyword evidence="2 9" id="KW-0813">Transport</keyword>
<dbReference type="PANTHER" id="PTHR42982">
    <property type="entry name" value="SEC-INDEPENDENT PROTEIN TRANSLOCASE PROTEIN TATA"/>
    <property type="match status" value="1"/>
</dbReference>
<evidence type="ECO:0000256" key="6">
    <source>
        <dbReference type="ARBA" id="ARBA00022989"/>
    </source>
</evidence>
<keyword evidence="3 9" id="KW-1003">Cell membrane</keyword>
<protein>
    <recommendedName>
        <fullName evidence="9">Sec-independent protein translocase protein TatA</fullName>
    </recommendedName>
</protein>
<name>A0A6G8RXI1_9GAMM</name>
<dbReference type="HAMAP" id="MF_00236">
    <property type="entry name" value="TatA_E"/>
    <property type="match status" value="1"/>
</dbReference>
<keyword evidence="7 9" id="KW-0811">Translocation</keyword>
<keyword evidence="6 9" id="KW-1133">Transmembrane helix</keyword>
<evidence type="ECO:0000256" key="9">
    <source>
        <dbReference type="HAMAP-Rule" id="MF_00236"/>
    </source>
</evidence>
<dbReference type="RefSeq" id="WP_166010415.1">
    <property type="nucleotide sequence ID" value="NZ_CP049801.1"/>
</dbReference>
<evidence type="ECO:0000256" key="4">
    <source>
        <dbReference type="ARBA" id="ARBA00022692"/>
    </source>
</evidence>
<evidence type="ECO:0000256" key="2">
    <source>
        <dbReference type="ARBA" id="ARBA00022448"/>
    </source>
</evidence>
<evidence type="ECO:0000256" key="1">
    <source>
        <dbReference type="ARBA" id="ARBA00004162"/>
    </source>
</evidence>
<evidence type="ECO:0000256" key="3">
    <source>
        <dbReference type="ARBA" id="ARBA00022475"/>
    </source>
</evidence>
<dbReference type="NCBIfam" id="TIGR01411">
    <property type="entry name" value="tatAE"/>
    <property type="match status" value="1"/>
</dbReference>
<dbReference type="KEGG" id="asha:G8E00_11930"/>
<keyword evidence="8 9" id="KW-0472">Membrane</keyword>
<comment type="subcellular location">
    <subcellularLocation>
        <location evidence="1 9">Cell membrane</location>
        <topology evidence="1 9">Single-pass membrane protein</topology>
    </subcellularLocation>
</comment>
<dbReference type="GO" id="GO:0008320">
    <property type="term" value="F:protein transmembrane transporter activity"/>
    <property type="evidence" value="ECO:0007669"/>
    <property type="project" value="UniProtKB-UniRule"/>
</dbReference>
<dbReference type="Gene3D" id="1.20.5.3310">
    <property type="match status" value="1"/>
</dbReference>
<dbReference type="Proteomes" id="UP000502297">
    <property type="component" value="Chromosome"/>
</dbReference>
<sequence length="53" mass="5749">MMGLSIGHIVLFAVVILLIFGTAKLKNFGKDVGGAVKDFKNALNDDKNNDKKE</sequence>
<reference evidence="10 11" key="1">
    <citation type="submission" date="2020-03" db="EMBL/GenBank/DDBJ databases">
        <authorList>
            <person name="Zhu W."/>
        </authorList>
    </citation>
    <scope>NUCLEOTIDE SEQUENCE [LARGE SCALE GENOMIC DNA]</scope>
    <source>
        <strain evidence="10 11">323-1</strain>
    </source>
</reference>
<keyword evidence="11" id="KW-1185">Reference proteome</keyword>
<dbReference type="InterPro" id="IPR006312">
    <property type="entry name" value="TatA/E"/>
</dbReference>
<dbReference type="GO" id="GO:0033281">
    <property type="term" value="C:TAT protein transport complex"/>
    <property type="evidence" value="ECO:0007669"/>
    <property type="project" value="UniProtKB-UniRule"/>
</dbReference>
<organism evidence="10 11">
    <name type="scientific">Acinetobacter shaoyimingii</name>
    <dbReference type="NCBI Taxonomy" id="2715164"/>
    <lineage>
        <taxon>Bacteria</taxon>
        <taxon>Pseudomonadati</taxon>
        <taxon>Pseudomonadota</taxon>
        <taxon>Gammaproteobacteria</taxon>
        <taxon>Moraxellales</taxon>
        <taxon>Moraxellaceae</taxon>
        <taxon>Acinetobacter</taxon>
    </lineage>
</organism>
<dbReference type="AlphaFoldDB" id="A0A6G8RXI1"/>
<comment type="subunit">
    <text evidence="9">The Tat system comprises two distinct complexes: a TatABC complex, containing multiple copies of TatA, TatB and TatC subunits, and a separate TatA complex, containing only TatA subunits. Substrates initially bind to the TatABC complex, which probably triggers association of the separate TatA complex to form the active translocon.</text>
</comment>
<feature type="transmembrane region" description="Helical" evidence="9">
    <location>
        <begin position="6"/>
        <end position="23"/>
    </location>
</feature>
<keyword evidence="4 9" id="KW-0812">Transmembrane</keyword>
<evidence type="ECO:0000256" key="7">
    <source>
        <dbReference type="ARBA" id="ARBA00023010"/>
    </source>
</evidence>
<dbReference type="PANTHER" id="PTHR42982:SF1">
    <property type="entry name" value="SEC-INDEPENDENT PROTEIN TRANSLOCASE PROTEIN TATA"/>
    <property type="match status" value="1"/>
</dbReference>
<evidence type="ECO:0000313" key="11">
    <source>
        <dbReference type="Proteomes" id="UP000502297"/>
    </source>
</evidence>
<keyword evidence="5 9" id="KW-0653">Protein transport</keyword>
<evidence type="ECO:0000313" key="10">
    <source>
        <dbReference type="EMBL" id="QIO06607.1"/>
    </source>
</evidence>
<dbReference type="EMBL" id="CP049801">
    <property type="protein sequence ID" value="QIO06607.1"/>
    <property type="molecule type" value="Genomic_DNA"/>
</dbReference>
<evidence type="ECO:0000256" key="8">
    <source>
        <dbReference type="ARBA" id="ARBA00023136"/>
    </source>
</evidence>
<comment type="function">
    <text evidence="9">Part of the twin-arginine translocation (Tat) system that transports large folded proteins containing a characteristic twin-arginine motif in their signal peptide across membranes. TatA could form the protein-conducting channel of the Tat system.</text>
</comment>
<comment type="similarity">
    <text evidence="9">Belongs to the TatA/E family.</text>
</comment>
<evidence type="ECO:0000256" key="5">
    <source>
        <dbReference type="ARBA" id="ARBA00022927"/>
    </source>
</evidence>
<dbReference type="Pfam" id="PF02416">
    <property type="entry name" value="TatA_B_E"/>
    <property type="match status" value="1"/>
</dbReference>
<dbReference type="GO" id="GO:0043953">
    <property type="term" value="P:protein transport by the Tat complex"/>
    <property type="evidence" value="ECO:0007669"/>
    <property type="project" value="UniProtKB-UniRule"/>
</dbReference>
<accession>A0A6G8RXI1</accession>